<feature type="transmembrane region" description="Helical" evidence="8">
    <location>
        <begin position="303"/>
        <end position="326"/>
    </location>
</feature>
<feature type="transmembrane region" description="Helical" evidence="8">
    <location>
        <begin position="194"/>
        <end position="214"/>
    </location>
</feature>
<evidence type="ECO:0000256" key="3">
    <source>
        <dbReference type="ARBA" id="ARBA00022676"/>
    </source>
</evidence>
<feature type="transmembrane region" description="Helical" evidence="8">
    <location>
        <begin position="332"/>
        <end position="349"/>
    </location>
</feature>
<evidence type="ECO:0000256" key="4">
    <source>
        <dbReference type="ARBA" id="ARBA00022679"/>
    </source>
</evidence>
<keyword evidence="3" id="KW-0328">Glycosyltransferase</keyword>
<keyword evidence="9" id="KW-0732">Signal</keyword>
<evidence type="ECO:0000256" key="9">
    <source>
        <dbReference type="SAM" id="SignalP"/>
    </source>
</evidence>
<feature type="chain" id="PRO_5039696093" description="Glycosyltransferase RgtA/B/C/D-like domain-containing protein" evidence="9">
    <location>
        <begin position="21"/>
        <end position="498"/>
    </location>
</feature>
<sequence length="498" mass="56228">MKRAAVIALLTLCIRLPFLADGPGGWDDVDFALGMQQYDLAAMQPHFPGYPVYMFVAFLFGRFIENPFLALSAISALAAALVVFPLHRTVRAYSGLRTADAVALLWSVAPLSFVLGTQPLSDSFGTLLSVLLVASSARVLDARLDERRRAMALLMSGVWLGLLYGVRVSYLAFGAVPLWAGWMYGRETRRWSDVGFAVLCSVLVSFFWSYAMAINVGSVNGLLKLALAFTGGHFSDWGGTYTGGSLGERLVYWIFRQWFAAGLGTPWPGQHWISWGIGLLLILSIGGWRLARKRGEIRVSGRIRELGLLFMWVVPYGLWAFFAQNADKPRHILPLLIPLLWAVASGLLALRRSGPLMIGMLACCMFIVSWTQVDEQRRTASPMAQLADYAASHLPASAVVYTYEEERVMRYKYPALETVRLRKWEDFQTSILSRHLQAESVFMTENVLEGFGRPEIWRYVRERARFNGNPWLYPTYHEIVLYEVRPEQKEAWQRLMQN</sequence>
<gene>
    <name evidence="10" type="ORF">ADA01nite_24480</name>
</gene>
<keyword evidence="7 8" id="KW-0472">Membrane</keyword>
<dbReference type="PANTHER" id="PTHR33908">
    <property type="entry name" value="MANNOSYLTRANSFERASE YKCB-RELATED"/>
    <property type="match status" value="1"/>
</dbReference>
<evidence type="ECO:0000256" key="7">
    <source>
        <dbReference type="ARBA" id="ARBA00023136"/>
    </source>
</evidence>
<evidence type="ECO:0000256" key="5">
    <source>
        <dbReference type="ARBA" id="ARBA00022692"/>
    </source>
</evidence>
<dbReference type="GO" id="GO:0009103">
    <property type="term" value="P:lipopolysaccharide biosynthetic process"/>
    <property type="evidence" value="ECO:0007669"/>
    <property type="project" value="UniProtKB-ARBA"/>
</dbReference>
<keyword evidence="2" id="KW-1003">Cell membrane</keyword>
<feature type="transmembrane region" description="Helical" evidence="8">
    <location>
        <begin position="98"/>
        <end position="117"/>
    </location>
</feature>
<feature type="transmembrane region" description="Helical" evidence="8">
    <location>
        <begin position="273"/>
        <end position="291"/>
    </location>
</feature>
<dbReference type="PANTHER" id="PTHR33908:SF11">
    <property type="entry name" value="MEMBRANE PROTEIN"/>
    <property type="match status" value="1"/>
</dbReference>
<comment type="subcellular location">
    <subcellularLocation>
        <location evidence="1">Cell membrane</location>
        <topology evidence="1">Multi-pass membrane protein</topology>
    </subcellularLocation>
</comment>
<evidence type="ECO:0000313" key="11">
    <source>
        <dbReference type="Proteomes" id="UP000321157"/>
    </source>
</evidence>
<keyword evidence="11" id="KW-1185">Reference proteome</keyword>
<dbReference type="InterPro" id="IPR050297">
    <property type="entry name" value="LipidA_mod_glycosyltrf_83"/>
</dbReference>
<dbReference type="GO" id="GO:0016763">
    <property type="term" value="F:pentosyltransferase activity"/>
    <property type="evidence" value="ECO:0007669"/>
    <property type="project" value="TreeGrafter"/>
</dbReference>
<dbReference type="Proteomes" id="UP000321157">
    <property type="component" value="Unassembled WGS sequence"/>
</dbReference>
<dbReference type="EMBL" id="BJXX01000107">
    <property type="protein sequence ID" value="GEN34988.1"/>
    <property type="molecule type" value="Genomic_DNA"/>
</dbReference>
<feature type="signal peptide" evidence="9">
    <location>
        <begin position="1"/>
        <end position="20"/>
    </location>
</feature>
<dbReference type="GO" id="GO:0005886">
    <property type="term" value="C:plasma membrane"/>
    <property type="evidence" value="ECO:0007669"/>
    <property type="project" value="UniProtKB-SubCell"/>
</dbReference>
<feature type="transmembrane region" description="Helical" evidence="8">
    <location>
        <begin position="68"/>
        <end position="86"/>
    </location>
</feature>
<keyword evidence="4" id="KW-0808">Transferase</keyword>
<evidence type="ECO:0000256" key="2">
    <source>
        <dbReference type="ARBA" id="ARBA00022475"/>
    </source>
</evidence>
<name>A0A511VAQ4_9BACL</name>
<evidence type="ECO:0008006" key="12">
    <source>
        <dbReference type="Google" id="ProtNLM"/>
    </source>
</evidence>
<dbReference type="RefSeq" id="WP_146810238.1">
    <property type="nucleotide sequence ID" value="NZ_BJXX01000107.1"/>
</dbReference>
<evidence type="ECO:0000313" key="10">
    <source>
        <dbReference type="EMBL" id="GEN34988.1"/>
    </source>
</evidence>
<feature type="transmembrane region" description="Helical" evidence="8">
    <location>
        <begin position="356"/>
        <end position="373"/>
    </location>
</feature>
<feature type="transmembrane region" description="Helical" evidence="8">
    <location>
        <begin position="152"/>
        <end position="182"/>
    </location>
</feature>
<organism evidence="10 11">
    <name type="scientific">Aneurinibacillus danicus</name>
    <dbReference type="NCBI Taxonomy" id="267746"/>
    <lineage>
        <taxon>Bacteria</taxon>
        <taxon>Bacillati</taxon>
        <taxon>Bacillota</taxon>
        <taxon>Bacilli</taxon>
        <taxon>Bacillales</taxon>
        <taxon>Paenibacillaceae</taxon>
        <taxon>Aneurinibacillus group</taxon>
        <taxon>Aneurinibacillus</taxon>
    </lineage>
</organism>
<keyword evidence="5 8" id="KW-0812">Transmembrane</keyword>
<dbReference type="OrthoDB" id="244199at2"/>
<dbReference type="AlphaFoldDB" id="A0A511VAQ4"/>
<comment type="caution">
    <text evidence="10">The sequence shown here is derived from an EMBL/GenBank/DDBJ whole genome shotgun (WGS) entry which is preliminary data.</text>
</comment>
<evidence type="ECO:0000256" key="1">
    <source>
        <dbReference type="ARBA" id="ARBA00004651"/>
    </source>
</evidence>
<evidence type="ECO:0000256" key="8">
    <source>
        <dbReference type="SAM" id="Phobius"/>
    </source>
</evidence>
<evidence type="ECO:0000256" key="6">
    <source>
        <dbReference type="ARBA" id="ARBA00022989"/>
    </source>
</evidence>
<accession>A0A511VAQ4</accession>
<protein>
    <recommendedName>
        <fullName evidence="12">Glycosyltransferase RgtA/B/C/D-like domain-containing protein</fullName>
    </recommendedName>
</protein>
<proteinExistence type="predicted"/>
<keyword evidence="6 8" id="KW-1133">Transmembrane helix</keyword>
<reference evidence="10 11" key="1">
    <citation type="submission" date="2019-07" db="EMBL/GenBank/DDBJ databases">
        <title>Whole genome shotgun sequence of Aneurinibacillus danicus NBRC 102444.</title>
        <authorList>
            <person name="Hosoyama A."/>
            <person name="Uohara A."/>
            <person name="Ohji S."/>
            <person name="Ichikawa N."/>
        </authorList>
    </citation>
    <scope>NUCLEOTIDE SEQUENCE [LARGE SCALE GENOMIC DNA]</scope>
    <source>
        <strain evidence="10 11">NBRC 102444</strain>
    </source>
</reference>